<protein>
    <submittedName>
        <fullName evidence="1">Gp26</fullName>
    </submittedName>
</protein>
<dbReference type="EMBL" id="AY368235">
    <property type="protein sequence ID" value="AAR89317.1"/>
    <property type="molecule type" value="Genomic_DNA"/>
</dbReference>
<dbReference type="GeneID" id="2716802"/>
<name>Q6UKC5_9CAUD</name>
<evidence type="ECO:0000313" key="1">
    <source>
        <dbReference type="EMBL" id="AAR89317.1"/>
    </source>
</evidence>
<reference evidence="1 2" key="1">
    <citation type="journal article" date="2006" name="J. Bacteriol.">
        <title>Divergence and mosaicism among virulent soil phages of the Burkholderia cepacia complex.</title>
        <authorList>
            <person name="Summer E.J."/>
            <person name="Gonzalez C.F."/>
            <person name="Bomer M."/>
            <person name="Carlile T."/>
            <person name="Embry A."/>
            <person name="Kucherka A.M."/>
            <person name="Lee J."/>
            <person name="Mebane L."/>
            <person name="Morrison W.C."/>
            <person name="Mark L."/>
            <person name="King M.D."/>
            <person name="LiPuma J.J."/>
            <person name="Vidaver A.K."/>
            <person name="Young R."/>
        </authorList>
    </citation>
    <scope>NUCLEOTIDE SEQUENCE</scope>
</reference>
<sequence>MLPRLSLTSLATSIAADLPNIESFGANAALVHYFVADVIEATEKAYSAAGSGAHKKAAVMGAARAFVAAIDRDWPTIAPHIDSFIETTIGAYNLAATWLPGLPAVPTGTATGFVNAVENEVKAVAAVAAPLVTAFENTFGGAKPAPVVTQPVSVPAAAAQPLPAAAAPFAGGL</sequence>
<accession>Q6UKC5</accession>
<dbReference type="KEGG" id="vg:2716802"/>
<evidence type="ECO:0000313" key="2">
    <source>
        <dbReference type="Proteomes" id="UP000001248"/>
    </source>
</evidence>
<gene>
    <name evidence="1" type="primary">Bcep43-26</name>
</gene>
<dbReference type="Proteomes" id="UP000001248">
    <property type="component" value="Genome"/>
</dbReference>
<keyword evidence="2" id="KW-1185">Reference proteome</keyword>
<proteinExistence type="predicted"/>
<dbReference type="RefSeq" id="NP_958131.1">
    <property type="nucleotide sequence ID" value="NC_005342.2"/>
</dbReference>
<organism evidence="1 2">
    <name type="scientific">Burkholderia phage Bcep43</name>
    <dbReference type="NCBI Taxonomy" id="2883945"/>
    <lineage>
        <taxon>Viruses</taxon>
        <taxon>Duplodnaviria</taxon>
        <taxon>Heunggongvirae</taxon>
        <taxon>Uroviricota</taxon>
        <taxon>Caudoviricetes</taxon>
        <taxon>Naesvirus</taxon>
        <taxon>Naesvirus bcep43</taxon>
    </lineage>
</organism>